<dbReference type="InterPro" id="IPR016305">
    <property type="entry name" value="Mannose-6-P_Isomerase"/>
</dbReference>
<dbReference type="InterPro" id="IPR014710">
    <property type="entry name" value="RmlC-like_jellyroll"/>
</dbReference>
<dbReference type="STRING" id="112498.A0A2D3VLC8"/>
<proteinExistence type="predicted"/>
<feature type="domain" description="Phosphomannose isomerase type I C-terminal" evidence="1">
    <location>
        <begin position="138"/>
        <end position="185"/>
    </location>
</feature>
<dbReference type="UniPathway" id="UPA00126">
    <property type="reaction ID" value="UER00423"/>
</dbReference>
<dbReference type="GO" id="GO:0005829">
    <property type="term" value="C:cytosol"/>
    <property type="evidence" value="ECO:0007669"/>
    <property type="project" value="TreeGrafter"/>
</dbReference>
<dbReference type="Proteomes" id="UP000225277">
    <property type="component" value="Unassembled WGS sequence"/>
</dbReference>
<accession>A0A2D3VLC8</accession>
<name>A0A2D3VLC8_9PEZI</name>
<dbReference type="GeneID" id="35605153"/>
<keyword evidence="2" id="KW-0413">Isomerase</keyword>
<dbReference type="Gene3D" id="2.60.120.10">
    <property type="entry name" value="Jelly Rolls"/>
    <property type="match status" value="2"/>
</dbReference>
<dbReference type="PRINTS" id="PR00714">
    <property type="entry name" value="MAN6PISMRASE"/>
</dbReference>
<evidence type="ECO:0000313" key="2">
    <source>
        <dbReference type="EMBL" id="CZT24379.1"/>
    </source>
</evidence>
<evidence type="ECO:0000313" key="3">
    <source>
        <dbReference type="Proteomes" id="UP000225277"/>
    </source>
</evidence>
<protein>
    <submittedName>
        <fullName evidence="2">Related to mannose-6-phosphate isomerase</fullName>
    </submittedName>
</protein>
<dbReference type="PANTHER" id="PTHR10309:SF4">
    <property type="entry name" value="MANNOSE-6-PHOSPHATE ISOMERASE"/>
    <property type="match status" value="1"/>
</dbReference>
<keyword evidence="3" id="KW-1185">Reference proteome</keyword>
<reference evidence="2 3" key="1">
    <citation type="submission" date="2016-03" db="EMBL/GenBank/DDBJ databases">
        <authorList>
            <person name="Ploux O."/>
        </authorList>
    </citation>
    <scope>NUCLEOTIDE SEQUENCE [LARGE SCALE GENOMIC DNA]</scope>
    <source>
        <strain evidence="2 3">URUG2</strain>
    </source>
</reference>
<dbReference type="PANTHER" id="PTHR10309">
    <property type="entry name" value="MANNOSE-6-PHOSPHATE ISOMERASE"/>
    <property type="match status" value="1"/>
</dbReference>
<gene>
    <name evidence="2" type="ORF">RCC_10104</name>
</gene>
<dbReference type="RefSeq" id="XP_023631103.1">
    <property type="nucleotide sequence ID" value="XM_023775335.1"/>
</dbReference>
<dbReference type="AlphaFoldDB" id="A0A2D3VLC8"/>
<dbReference type="EMBL" id="FJUY01000021">
    <property type="protein sequence ID" value="CZT24379.1"/>
    <property type="molecule type" value="Genomic_DNA"/>
</dbReference>
<dbReference type="InterPro" id="IPR046456">
    <property type="entry name" value="PMI_typeI_C"/>
</dbReference>
<dbReference type="GO" id="GO:0009298">
    <property type="term" value="P:GDP-mannose biosynthetic process"/>
    <property type="evidence" value="ECO:0007669"/>
    <property type="project" value="UniProtKB-UniPathway"/>
</dbReference>
<evidence type="ECO:0000259" key="1">
    <source>
        <dbReference type="Pfam" id="PF01238"/>
    </source>
</evidence>
<dbReference type="SUPFAM" id="SSF51182">
    <property type="entry name" value="RmlC-like cupins"/>
    <property type="match status" value="1"/>
</dbReference>
<dbReference type="Pfam" id="PF01238">
    <property type="entry name" value="PMI_typeI_C"/>
    <property type="match status" value="1"/>
</dbReference>
<sequence>MLLSSVQEVKKIYSALTSLPETAFGEEGKHIQELCPRLAEQYDDSDPGILVALITMNYLVLEAGESLYIPADGIHAYLAGDIIECMARSNNVLNTGFCPRADRNNIELFISCLTFTPHSAGESMLRPKTYPRSLKGKSILYAPPLSEFDMLQTSLEAGEKEILKGFEGPAVFVATKGNAALKANGKVYNVREGSVFFVAHGTELELESLEGGFLMHTAFVEGGTE</sequence>
<dbReference type="InterPro" id="IPR011051">
    <property type="entry name" value="RmlC_Cupin_sf"/>
</dbReference>
<dbReference type="OrthoDB" id="6605218at2759"/>
<dbReference type="GO" id="GO:0004476">
    <property type="term" value="F:mannose-6-phosphate isomerase activity"/>
    <property type="evidence" value="ECO:0007669"/>
    <property type="project" value="InterPro"/>
</dbReference>
<organism evidence="2 3">
    <name type="scientific">Ramularia collo-cygni</name>
    <dbReference type="NCBI Taxonomy" id="112498"/>
    <lineage>
        <taxon>Eukaryota</taxon>
        <taxon>Fungi</taxon>
        <taxon>Dikarya</taxon>
        <taxon>Ascomycota</taxon>
        <taxon>Pezizomycotina</taxon>
        <taxon>Dothideomycetes</taxon>
        <taxon>Dothideomycetidae</taxon>
        <taxon>Mycosphaerellales</taxon>
        <taxon>Mycosphaerellaceae</taxon>
        <taxon>Ramularia</taxon>
    </lineage>
</organism>